<dbReference type="EMBL" id="BLXT01000492">
    <property type="protein sequence ID" value="GFN77579.1"/>
    <property type="molecule type" value="Genomic_DNA"/>
</dbReference>
<dbReference type="Proteomes" id="UP000735302">
    <property type="component" value="Unassembled WGS sequence"/>
</dbReference>
<evidence type="ECO:0000313" key="2">
    <source>
        <dbReference type="Proteomes" id="UP000735302"/>
    </source>
</evidence>
<organism evidence="1 2">
    <name type="scientific">Plakobranchus ocellatus</name>
    <dbReference type="NCBI Taxonomy" id="259542"/>
    <lineage>
        <taxon>Eukaryota</taxon>
        <taxon>Metazoa</taxon>
        <taxon>Spiralia</taxon>
        <taxon>Lophotrochozoa</taxon>
        <taxon>Mollusca</taxon>
        <taxon>Gastropoda</taxon>
        <taxon>Heterobranchia</taxon>
        <taxon>Euthyneura</taxon>
        <taxon>Panpulmonata</taxon>
        <taxon>Sacoglossa</taxon>
        <taxon>Placobranchoidea</taxon>
        <taxon>Plakobranchidae</taxon>
        <taxon>Plakobranchus</taxon>
    </lineage>
</organism>
<dbReference type="AlphaFoldDB" id="A0AAV3Y412"/>
<gene>
    <name evidence="1" type="ORF">PoB_000408500</name>
</gene>
<comment type="caution">
    <text evidence="1">The sequence shown here is derived from an EMBL/GenBank/DDBJ whole genome shotgun (WGS) entry which is preliminary data.</text>
</comment>
<proteinExistence type="predicted"/>
<name>A0AAV3Y412_9GAST</name>
<protein>
    <submittedName>
        <fullName evidence="1">Uncharacterized protein</fullName>
    </submittedName>
</protein>
<evidence type="ECO:0000313" key="1">
    <source>
        <dbReference type="EMBL" id="GFN77579.1"/>
    </source>
</evidence>
<reference evidence="1 2" key="1">
    <citation type="journal article" date="2021" name="Elife">
        <title>Chloroplast acquisition without the gene transfer in kleptoplastic sea slugs, Plakobranchus ocellatus.</title>
        <authorList>
            <person name="Maeda T."/>
            <person name="Takahashi S."/>
            <person name="Yoshida T."/>
            <person name="Shimamura S."/>
            <person name="Takaki Y."/>
            <person name="Nagai Y."/>
            <person name="Toyoda A."/>
            <person name="Suzuki Y."/>
            <person name="Arimoto A."/>
            <person name="Ishii H."/>
            <person name="Satoh N."/>
            <person name="Nishiyama T."/>
            <person name="Hasebe M."/>
            <person name="Maruyama T."/>
            <person name="Minagawa J."/>
            <person name="Obokata J."/>
            <person name="Shigenobu S."/>
        </authorList>
    </citation>
    <scope>NUCLEOTIDE SEQUENCE [LARGE SCALE GENOMIC DNA]</scope>
</reference>
<accession>A0AAV3Y412</accession>
<sequence length="224" mass="24697">MSSNSLENRTLDRIANSLAEILVIEYGYNQEQIIGDALGPTLDHMTSRLESQLLGFRDAKRLLAGILRPYLGTTVAPMLQASPAVKHFHLGSTAISLNEVQSTCLLALITQVFVTFIHGVTAKLKRGGVAVHNVPRSIMTLYTWRAMADLAKQAKVVLSDLISDHDVDALSHRVKPSDSLIIERMLRTVVEVDDSKREEPPVIISSRQSSHTMAIYKLARQVGT</sequence>
<keyword evidence="2" id="KW-1185">Reference proteome</keyword>